<evidence type="ECO:0000256" key="1">
    <source>
        <dbReference type="SAM" id="MobiDB-lite"/>
    </source>
</evidence>
<protein>
    <submittedName>
        <fullName evidence="2">Uncharacterized protein</fullName>
    </submittedName>
</protein>
<accession>A0A3A9VXL4</accession>
<reference evidence="4 5" key="1">
    <citation type="submission" date="2018-09" db="EMBL/GenBank/DDBJ databases">
        <title>Streptomyces sp. nov. DS1-2, an endophytic actinomycete isolated from roots of Dendrobium scabrilingue.</title>
        <authorList>
            <person name="Kuncharoen N."/>
            <person name="Kudo T."/>
            <person name="Ohkuma M."/>
            <person name="Yuki M."/>
            <person name="Tanasupawat S."/>
        </authorList>
    </citation>
    <scope>NUCLEOTIDE SEQUENCE [LARGE SCALE GENOMIC DNA]</scope>
    <source>
        <strain evidence="2 5">AZ1-7</strain>
        <strain evidence="3 4">DS1-2</strain>
    </source>
</reference>
<sequence length="88" mass="9206">MNGRAKGHSIDIADPGKRLAHGRVAQTILLALMICTINLDILSAWQNTTGQTATAEPDDTAELPGHVPPPVNPNGLSPPQWAESSAST</sequence>
<feature type="region of interest" description="Disordered" evidence="1">
    <location>
        <begin position="49"/>
        <end position="88"/>
    </location>
</feature>
<proteinExistence type="predicted"/>
<dbReference type="Proteomes" id="UP000275024">
    <property type="component" value="Unassembled WGS sequence"/>
</dbReference>
<comment type="caution">
    <text evidence="2">The sequence shown here is derived from an EMBL/GenBank/DDBJ whole genome shotgun (WGS) entry which is preliminary data.</text>
</comment>
<name>A0A3A9VXL4_9ACTN</name>
<evidence type="ECO:0000313" key="5">
    <source>
        <dbReference type="Proteomes" id="UP000275024"/>
    </source>
</evidence>
<evidence type="ECO:0000313" key="4">
    <source>
        <dbReference type="Proteomes" id="UP000268652"/>
    </source>
</evidence>
<evidence type="ECO:0000313" key="3">
    <source>
        <dbReference type="EMBL" id="RKN17358.1"/>
    </source>
</evidence>
<organism evidence="2 5">
    <name type="scientific">Streptomyces radicis</name>
    <dbReference type="NCBI Taxonomy" id="1750517"/>
    <lineage>
        <taxon>Bacteria</taxon>
        <taxon>Bacillati</taxon>
        <taxon>Actinomycetota</taxon>
        <taxon>Actinomycetes</taxon>
        <taxon>Kitasatosporales</taxon>
        <taxon>Streptomycetaceae</taxon>
        <taxon>Streptomyces</taxon>
    </lineage>
</organism>
<dbReference type="EMBL" id="RBDX01000026">
    <property type="protein sequence ID" value="RKN05489.1"/>
    <property type="molecule type" value="Genomic_DNA"/>
</dbReference>
<evidence type="ECO:0000313" key="2">
    <source>
        <dbReference type="EMBL" id="RKN05489.1"/>
    </source>
</evidence>
<dbReference type="Proteomes" id="UP000268652">
    <property type="component" value="Unassembled WGS sequence"/>
</dbReference>
<dbReference type="AlphaFoldDB" id="A0A3A9VXL4"/>
<gene>
    <name evidence="3" type="ORF">D7318_24105</name>
    <name evidence="2" type="ORF">D7319_24740</name>
</gene>
<keyword evidence="4" id="KW-1185">Reference proteome</keyword>
<dbReference type="EMBL" id="RBDY01000024">
    <property type="protein sequence ID" value="RKN17358.1"/>
    <property type="molecule type" value="Genomic_DNA"/>
</dbReference>